<dbReference type="Proteomes" id="UP000003856">
    <property type="component" value="Unassembled WGS sequence"/>
</dbReference>
<keyword evidence="4" id="KW-1185">Reference proteome</keyword>
<feature type="region of interest" description="Disordered" evidence="1">
    <location>
        <begin position="32"/>
        <end position="54"/>
    </location>
</feature>
<protein>
    <submittedName>
        <fullName evidence="3">Uncharacterized protein</fullName>
    </submittedName>
</protein>
<proteinExistence type="predicted"/>
<dbReference type="AlphaFoldDB" id="C5TC15"/>
<name>C5TC15_ACIDE</name>
<feature type="chain" id="PRO_5002955085" evidence="2">
    <location>
        <begin position="28"/>
        <end position="54"/>
    </location>
</feature>
<organism evidence="3 4">
    <name type="scientific">Acidovorax delafieldii 2AN</name>
    <dbReference type="NCBI Taxonomy" id="573060"/>
    <lineage>
        <taxon>Bacteria</taxon>
        <taxon>Pseudomonadati</taxon>
        <taxon>Pseudomonadota</taxon>
        <taxon>Betaproteobacteria</taxon>
        <taxon>Burkholderiales</taxon>
        <taxon>Comamonadaceae</taxon>
        <taxon>Acidovorax</taxon>
    </lineage>
</organism>
<gene>
    <name evidence="3" type="ORF">AcdelDRAFT_4445</name>
</gene>
<sequence length="54" mass="5429">MRSLLGRLPGRLLRACMLALPLCGATAAVDAGQDASPSACPPSAQPVDAQALPE</sequence>
<evidence type="ECO:0000313" key="4">
    <source>
        <dbReference type="Proteomes" id="UP000003856"/>
    </source>
</evidence>
<comment type="caution">
    <text evidence="3">The sequence shown here is derived from an EMBL/GenBank/DDBJ whole genome shotgun (WGS) entry which is preliminary data.</text>
</comment>
<dbReference type="EMBL" id="ACQT01000391">
    <property type="protein sequence ID" value="EER57985.1"/>
    <property type="molecule type" value="Genomic_DNA"/>
</dbReference>
<evidence type="ECO:0000313" key="3">
    <source>
        <dbReference type="EMBL" id="EER57985.1"/>
    </source>
</evidence>
<evidence type="ECO:0000256" key="1">
    <source>
        <dbReference type="SAM" id="MobiDB-lite"/>
    </source>
</evidence>
<evidence type="ECO:0000256" key="2">
    <source>
        <dbReference type="SAM" id="SignalP"/>
    </source>
</evidence>
<feature type="non-terminal residue" evidence="3">
    <location>
        <position position="54"/>
    </location>
</feature>
<reference evidence="3 4" key="1">
    <citation type="submission" date="2009-05" db="EMBL/GenBank/DDBJ databases">
        <title>The draft genome of Acidovorax delafieldii 2AN.</title>
        <authorList>
            <consortium name="US DOE Joint Genome Institute (JGI-PGF)"/>
            <person name="Lucas S."/>
            <person name="Copeland A."/>
            <person name="Lapidus A."/>
            <person name="Glavina del Rio T."/>
            <person name="Tice H."/>
            <person name="Bruce D."/>
            <person name="Goodwin L."/>
            <person name="Pitluck S."/>
            <person name="Larimer F."/>
            <person name="Land M.L."/>
            <person name="Hauser L."/>
            <person name="Shelobolina E.S."/>
            <person name="Picardal F."/>
            <person name="Roden E."/>
            <person name="Emerson D."/>
        </authorList>
    </citation>
    <scope>NUCLEOTIDE SEQUENCE [LARGE SCALE GENOMIC DNA]</scope>
    <source>
        <strain evidence="3 4">2AN</strain>
    </source>
</reference>
<feature type="signal peptide" evidence="2">
    <location>
        <begin position="1"/>
        <end position="27"/>
    </location>
</feature>
<accession>C5TC15</accession>
<keyword evidence="2" id="KW-0732">Signal</keyword>